<name>A0A3B1AFC9_9ZZZZ</name>
<evidence type="ECO:0000313" key="1">
    <source>
        <dbReference type="EMBL" id="VAW98177.1"/>
    </source>
</evidence>
<protein>
    <submittedName>
        <fullName evidence="1">Uncharacterized protein</fullName>
    </submittedName>
</protein>
<gene>
    <name evidence="1" type="ORF">MNBD_GAMMA22-1199</name>
</gene>
<reference evidence="1" key="1">
    <citation type="submission" date="2018-06" db="EMBL/GenBank/DDBJ databases">
        <authorList>
            <person name="Zhirakovskaya E."/>
        </authorList>
    </citation>
    <scope>NUCLEOTIDE SEQUENCE</scope>
</reference>
<accession>A0A3B1AFC9</accession>
<dbReference type="EMBL" id="UOFS01000036">
    <property type="protein sequence ID" value="VAW98177.1"/>
    <property type="molecule type" value="Genomic_DNA"/>
</dbReference>
<proteinExistence type="predicted"/>
<organism evidence="1">
    <name type="scientific">hydrothermal vent metagenome</name>
    <dbReference type="NCBI Taxonomy" id="652676"/>
    <lineage>
        <taxon>unclassified sequences</taxon>
        <taxon>metagenomes</taxon>
        <taxon>ecological metagenomes</taxon>
    </lineage>
</organism>
<dbReference type="AlphaFoldDB" id="A0A3B1AFC9"/>
<sequence length="66" mass="7869">MKQHKSNYPEWVHWLAQDADGTIWGYEIEPLQQHQGWYENEVGRSMKIESLAPNPNWRETLTKMAI</sequence>